<dbReference type="EMBL" id="BAAAEU010000015">
    <property type="protein sequence ID" value="GAA0717808.1"/>
    <property type="molecule type" value="Genomic_DNA"/>
</dbReference>
<reference evidence="9" key="1">
    <citation type="journal article" date="2019" name="Int. J. Syst. Evol. Microbiol.">
        <title>The Global Catalogue of Microorganisms (GCM) 10K type strain sequencing project: providing services to taxonomists for standard genome sequencing and annotation.</title>
        <authorList>
            <consortium name="The Broad Institute Genomics Platform"/>
            <consortium name="The Broad Institute Genome Sequencing Center for Infectious Disease"/>
            <person name="Wu L."/>
            <person name="Ma J."/>
        </authorList>
    </citation>
    <scope>NUCLEOTIDE SEQUENCE [LARGE SCALE GENOMIC DNA]</scope>
    <source>
        <strain evidence="9">JCM 15421</strain>
    </source>
</reference>
<sequence length="225" mass="24264">MLKRVSALLFGLAFAAFAHAEGDTFEAGKNWFAVEPAQPTSTGDKIEVVEVFSYACPACNFFQPTMAKLKAALPANAELVYLPAAFRPDEDWPTFQRGFYAAQALGILDKAHEATFDAVWKDDGTLHIADPTTHRPVSPMPSIDDVAKFYAKFGVKAEDVVGVANSFAVNTKMKRADAQLKAYGVDSTPTLIVNGKYRLTAQSAGGVDKVIPLVKFLVAKESAGK</sequence>
<comment type="caution">
    <text evidence="8">The sequence shown here is derived from an EMBL/GenBank/DDBJ whole genome shotgun (WGS) entry which is preliminary data.</text>
</comment>
<name>A0ABP3TXP8_9GAMM</name>
<dbReference type="SUPFAM" id="SSF52833">
    <property type="entry name" value="Thioredoxin-like"/>
    <property type="match status" value="1"/>
</dbReference>
<dbReference type="InterPro" id="IPR050824">
    <property type="entry name" value="Thiol_disulfide_DsbA"/>
</dbReference>
<comment type="similarity">
    <text evidence="1">Belongs to the thioredoxin family. DsbA subfamily.</text>
</comment>
<gene>
    <name evidence="8" type="ORF">GCM10009105_25130</name>
</gene>
<dbReference type="InterPro" id="IPR001853">
    <property type="entry name" value="DSBA-like_thioredoxin_dom"/>
</dbReference>
<dbReference type="InterPro" id="IPR023205">
    <property type="entry name" value="DsbA/DsbL"/>
</dbReference>
<feature type="domain" description="DSBA-like thioredoxin" evidence="7">
    <location>
        <begin position="48"/>
        <end position="198"/>
    </location>
</feature>
<dbReference type="Proteomes" id="UP001501523">
    <property type="component" value="Unassembled WGS sequence"/>
</dbReference>
<feature type="signal peptide" evidence="6">
    <location>
        <begin position="1"/>
        <end position="20"/>
    </location>
</feature>
<evidence type="ECO:0000256" key="1">
    <source>
        <dbReference type="ARBA" id="ARBA00005791"/>
    </source>
</evidence>
<keyword evidence="9" id="KW-1185">Reference proteome</keyword>
<organism evidence="8 9">
    <name type="scientific">Dokdonella soli</name>
    <dbReference type="NCBI Taxonomy" id="529810"/>
    <lineage>
        <taxon>Bacteria</taxon>
        <taxon>Pseudomonadati</taxon>
        <taxon>Pseudomonadota</taxon>
        <taxon>Gammaproteobacteria</taxon>
        <taxon>Lysobacterales</taxon>
        <taxon>Rhodanobacteraceae</taxon>
        <taxon>Dokdonella</taxon>
    </lineage>
</organism>
<evidence type="ECO:0000256" key="2">
    <source>
        <dbReference type="ARBA" id="ARBA00022729"/>
    </source>
</evidence>
<keyword evidence="4" id="KW-0676">Redox-active center</keyword>
<evidence type="ECO:0000256" key="5">
    <source>
        <dbReference type="PIRNR" id="PIRNR001488"/>
    </source>
</evidence>
<dbReference type="Gene3D" id="3.40.30.10">
    <property type="entry name" value="Glutaredoxin"/>
    <property type="match status" value="1"/>
</dbReference>
<protein>
    <recommendedName>
        <fullName evidence="5">Thiol:disulfide interchange protein</fullName>
    </recommendedName>
</protein>
<evidence type="ECO:0000313" key="9">
    <source>
        <dbReference type="Proteomes" id="UP001501523"/>
    </source>
</evidence>
<keyword evidence="3 5" id="KW-1015">Disulfide bond</keyword>
<accession>A0ABP3TXP8</accession>
<evidence type="ECO:0000259" key="7">
    <source>
        <dbReference type="Pfam" id="PF01323"/>
    </source>
</evidence>
<keyword evidence="5" id="KW-0574">Periplasm</keyword>
<evidence type="ECO:0000313" key="8">
    <source>
        <dbReference type="EMBL" id="GAA0717808.1"/>
    </source>
</evidence>
<dbReference type="RefSeq" id="WP_343791625.1">
    <property type="nucleotide sequence ID" value="NZ_BAAAEU010000015.1"/>
</dbReference>
<comment type="subcellular location">
    <subcellularLocation>
        <location evidence="5">Periplasm</location>
    </subcellularLocation>
</comment>
<evidence type="ECO:0000256" key="4">
    <source>
        <dbReference type="ARBA" id="ARBA00023284"/>
    </source>
</evidence>
<evidence type="ECO:0000256" key="6">
    <source>
        <dbReference type="SAM" id="SignalP"/>
    </source>
</evidence>
<proteinExistence type="inferred from homology"/>
<dbReference type="PANTHER" id="PTHR35891">
    <property type="entry name" value="THIOL:DISULFIDE INTERCHANGE PROTEIN DSBA"/>
    <property type="match status" value="1"/>
</dbReference>
<dbReference type="CDD" id="cd03019">
    <property type="entry name" value="DsbA_DsbA"/>
    <property type="match status" value="1"/>
</dbReference>
<dbReference type="PIRSF" id="PIRSF001488">
    <property type="entry name" value="Tdi_protein"/>
    <property type="match status" value="1"/>
</dbReference>
<feature type="chain" id="PRO_5047121593" description="Thiol:disulfide interchange protein" evidence="6">
    <location>
        <begin position="21"/>
        <end position="225"/>
    </location>
</feature>
<evidence type="ECO:0000256" key="3">
    <source>
        <dbReference type="ARBA" id="ARBA00023157"/>
    </source>
</evidence>
<dbReference type="Pfam" id="PF01323">
    <property type="entry name" value="DSBA"/>
    <property type="match status" value="1"/>
</dbReference>
<dbReference type="PANTHER" id="PTHR35891:SF2">
    <property type="entry name" value="THIOL:DISULFIDE INTERCHANGE PROTEIN DSBA"/>
    <property type="match status" value="1"/>
</dbReference>
<dbReference type="InterPro" id="IPR036249">
    <property type="entry name" value="Thioredoxin-like_sf"/>
</dbReference>
<keyword evidence="2 6" id="KW-0732">Signal</keyword>